<keyword evidence="1" id="KW-0472">Membrane</keyword>
<dbReference type="EMBL" id="CP159218">
    <property type="protein sequence ID" value="XCG62690.1"/>
    <property type="molecule type" value="Genomic_DNA"/>
</dbReference>
<dbReference type="AlphaFoldDB" id="A0AAU8DMF0"/>
<evidence type="ECO:0000313" key="2">
    <source>
        <dbReference type="EMBL" id="XCG62690.1"/>
    </source>
</evidence>
<accession>A0AAU8DMF0</accession>
<keyword evidence="1" id="KW-1133">Transmembrane helix</keyword>
<feature type="transmembrane region" description="Helical" evidence="1">
    <location>
        <begin position="166"/>
        <end position="193"/>
    </location>
</feature>
<sequence>MQRLIAVVRLLLAALELAAVLTLLVSAVRGSRVSNLLSYFTIESNILAAVMLTITAVVVLRGGSTLGRTLTLWRGLATFSMVATGIIYVALLRNVDVQTGSEWTNTVLHYLMPIVLLVDWLITPRARIALRTAAWWLLFPLAYFAYSMIRGPIVDWYPYPFMDARIHAAGAIAVTFVVLGVGMAALAAVLTLLPSPEPARDLAATDQQI</sequence>
<reference evidence="2" key="1">
    <citation type="submission" date="2024-05" db="EMBL/GenBank/DDBJ databases">
        <authorList>
            <person name="Cai S.Y."/>
            <person name="Jin L.M."/>
            <person name="Li H.R."/>
        </authorList>
    </citation>
    <scope>NUCLEOTIDE SEQUENCE</scope>
    <source>
        <strain evidence="2">A5-74</strain>
    </source>
</reference>
<feature type="transmembrane region" description="Helical" evidence="1">
    <location>
        <begin position="37"/>
        <end position="60"/>
    </location>
</feature>
<protein>
    <submittedName>
        <fullName evidence="2">Pr6Pr family membrane protein</fullName>
    </submittedName>
</protein>
<gene>
    <name evidence="2" type="ORF">ABLG96_15845</name>
</gene>
<evidence type="ECO:0000256" key="1">
    <source>
        <dbReference type="SAM" id="Phobius"/>
    </source>
</evidence>
<feature type="transmembrane region" description="Helical" evidence="1">
    <location>
        <begin position="128"/>
        <end position="146"/>
    </location>
</feature>
<dbReference type="RefSeq" id="WP_353648305.1">
    <property type="nucleotide sequence ID" value="NZ_CP159218.1"/>
</dbReference>
<feature type="transmembrane region" description="Helical" evidence="1">
    <location>
        <begin position="103"/>
        <end position="121"/>
    </location>
</feature>
<feature type="transmembrane region" description="Helical" evidence="1">
    <location>
        <begin position="72"/>
        <end position="91"/>
    </location>
</feature>
<dbReference type="InterPro" id="IPR049713">
    <property type="entry name" value="Pr6Pr-like"/>
</dbReference>
<proteinExistence type="predicted"/>
<organism evidence="2">
    <name type="scientific">Nakamurella sp. A5-74</name>
    <dbReference type="NCBI Taxonomy" id="3158264"/>
    <lineage>
        <taxon>Bacteria</taxon>
        <taxon>Bacillati</taxon>
        <taxon>Actinomycetota</taxon>
        <taxon>Actinomycetes</taxon>
        <taxon>Nakamurellales</taxon>
        <taxon>Nakamurellaceae</taxon>
        <taxon>Nakamurella</taxon>
    </lineage>
</organism>
<keyword evidence="1" id="KW-0812">Transmembrane</keyword>
<name>A0AAU8DMF0_9ACTN</name>
<dbReference type="NCBIfam" id="NF038065">
    <property type="entry name" value="Pr6Pr"/>
    <property type="match status" value="1"/>
</dbReference>